<name>A0A926DS14_9FIRM</name>
<dbReference type="Proteomes" id="UP000657006">
    <property type="component" value="Unassembled WGS sequence"/>
</dbReference>
<dbReference type="Gene3D" id="3.40.50.720">
    <property type="entry name" value="NAD(P)-binding Rossmann-like Domain"/>
    <property type="match status" value="1"/>
</dbReference>
<dbReference type="PANTHER" id="PTHR43708">
    <property type="entry name" value="CONSERVED EXPRESSED OXIDOREDUCTASE (EUROFUNG)"/>
    <property type="match status" value="1"/>
</dbReference>
<dbReference type="PANTHER" id="PTHR43708:SF5">
    <property type="entry name" value="CONSERVED EXPRESSED OXIDOREDUCTASE (EUROFUNG)-RELATED"/>
    <property type="match status" value="1"/>
</dbReference>
<evidence type="ECO:0000313" key="4">
    <source>
        <dbReference type="EMBL" id="MBC8542235.1"/>
    </source>
</evidence>
<reference evidence="4" key="1">
    <citation type="submission" date="2020-08" db="EMBL/GenBank/DDBJ databases">
        <title>Genome public.</title>
        <authorList>
            <person name="Liu C."/>
            <person name="Sun Q."/>
        </authorList>
    </citation>
    <scope>NUCLEOTIDE SEQUENCE</scope>
    <source>
        <strain evidence="4">NSJ-32</strain>
    </source>
</reference>
<keyword evidence="5" id="KW-1185">Reference proteome</keyword>
<feature type="domain" description="Gfo/Idh/MocA-like oxidoreductase N-terminal" evidence="3">
    <location>
        <begin position="3"/>
        <end position="126"/>
    </location>
</feature>
<protein>
    <submittedName>
        <fullName evidence="4">Gfo/Idh/MocA family oxidoreductase</fullName>
    </submittedName>
</protein>
<dbReference type="InterPro" id="IPR036291">
    <property type="entry name" value="NAD(P)-bd_dom_sf"/>
</dbReference>
<dbReference type="GO" id="GO:0016491">
    <property type="term" value="F:oxidoreductase activity"/>
    <property type="evidence" value="ECO:0007669"/>
    <property type="project" value="UniProtKB-KW"/>
</dbReference>
<comment type="caution">
    <text evidence="4">The sequence shown here is derived from an EMBL/GenBank/DDBJ whole genome shotgun (WGS) entry which is preliminary data.</text>
</comment>
<dbReference type="AlphaFoldDB" id="A0A926DS14"/>
<dbReference type="InterPro" id="IPR000683">
    <property type="entry name" value="Gfo/Idh/MocA-like_OxRdtase_N"/>
</dbReference>
<dbReference type="SUPFAM" id="SSF51735">
    <property type="entry name" value="NAD(P)-binding Rossmann-fold domains"/>
    <property type="match status" value="1"/>
</dbReference>
<sequence>MYRIGIIGTENSHAITFAKLLNLPDEQGRYRHEDARIVGVYGPDMESAQEIVEKTGVSFIADKPEDFIGKVDAMMITSRRGSVHAQYAMPFMEVGIPLFLDKPVTSDPAQAAALMEEARRRNVPVMGGSGCKLAGDLKPVVQEVNALREKGEFITAAMNFSVDFHSIYDGFYFYAPHLTEMALTAFGYDMRSVLACETNGTVSAIARYDDFDVSLCYTAGSAQSGCLVFGKKGNAYHEIGISDIFAAEVDHFVHMLHTGEMPLPYDKLIRHVQVIDAILTSLKTGKETPILA</sequence>
<comment type="similarity">
    <text evidence="1">Belongs to the Gfo/Idh/MocA family.</text>
</comment>
<dbReference type="InterPro" id="IPR051317">
    <property type="entry name" value="Gfo/Idh/MocA_oxidoreduct"/>
</dbReference>
<evidence type="ECO:0000313" key="5">
    <source>
        <dbReference type="Proteomes" id="UP000657006"/>
    </source>
</evidence>
<keyword evidence="2" id="KW-0560">Oxidoreductase</keyword>
<gene>
    <name evidence="4" type="ORF">H8730_01540</name>
</gene>
<dbReference type="GO" id="GO:0000166">
    <property type="term" value="F:nucleotide binding"/>
    <property type="evidence" value="ECO:0007669"/>
    <property type="project" value="InterPro"/>
</dbReference>
<dbReference type="RefSeq" id="WP_177719083.1">
    <property type="nucleotide sequence ID" value="NZ_JACRSQ010000002.1"/>
</dbReference>
<proteinExistence type="inferred from homology"/>
<dbReference type="EMBL" id="JACRSQ010000002">
    <property type="protein sequence ID" value="MBC8542235.1"/>
    <property type="molecule type" value="Genomic_DNA"/>
</dbReference>
<accession>A0A926DS14</accession>
<dbReference type="Pfam" id="PF01408">
    <property type="entry name" value="GFO_IDH_MocA"/>
    <property type="match status" value="1"/>
</dbReference>
<organism evidence="4 5">
    <name type="scientific">Bianquea renquensis</name>
    <dbReference type="NCBI Taxonomy" id="2763661"/>
    <lineage>
        <taxon>Bacteria</taxon>
        <taxon>Bacillati</taxon>
        <taxon>Bacillota</taxon>
        <taxon>Clostridia</taxon>
        <taxon>Eubacteriales</taxon>
        <taxon>Bianqueaceae</taxon>
        <taxon>Bianquea</taxon>
    </lineage>
</organism>
<evidence type="ECO:0000259" key="3">
    <source>
        <dbReference type="Pfam" id="PF01408"/>
    </source>
</evidence>
<evidence type="ECO:0000256" key="2">
    <source>
        <dbReference type="ARBA" id="ARBA00023002"/>
    </source>
</evidence>
<evidence type="ECO:0000256" key="1">
    <source>
        <dbReference type="ARBA" id="ARBA00010928"/>
    </source>
</evidence>